<dbReference type="AlphaFoldDB" id="A0AAN8MEE9"/>
<gene>
    <name evidence="2" type="ORF">J4Q44_G00004160</name>
</gene>
<name>A0AAN8MEE9_9TELE</name>
<feature type="non-terminal residue" evidence="2">
    <location>
        <position position="1"/>
    </location>
</feature>
<evidence type="ECO:0000313" key="2">
    <source>
        <dbReference type="EMBL" id="KAK6328438.1"/>
    </source>
</evidence>
<feature type="region of interest" description="Disordered" evidence="1">
    <location>
        <begin position="59"/>
        <end position="108"/>
    </location>
</feature>
<dbReference type="Proteomes" id="UP001356427">
    <property type="component" value="Unassembled WGS sequence"/>
</dbReference>
<keyword evidence="3" id="KW-1185">Reference proteome</keyword>
<proteinExistence type="predicted"/>
<evidence type="ECO:0000256" key="1">
    <source>
        <dbReference type="SAM" id="MobiDB-lite"/>
    </source>
</evidence>
<sequence>GQDQRALQGCQGQDCRPTQGWNGLQDHRQAAWSTIWMGKCLHSRRSQILHQSCDADNVVDPSGDLQPGSGDGAAREKGWGDQPRNRQTTLPPPSPTPPRSRLRPGTDSIGNNDQTLTLFISPSTSTIQPFKEFKQCHNPFSFFDTRFRMCIFLFQSSKGWSVNEVTLSFLSSGGGIIFFCLLPELHL</sequence>
<protein>
    <submittedName>
        <fullName evidence="2">Uncharacterized protein</fullName>
    </submittedName>
</protein>
<accession>A0AAN8MEE9</accession>
<feature type="region of interest" description="Disordered" evidence="1">
    <location>
        <begin position="1"/>
        <end position="22"/>
    </location>
</feature>
<reference evidence="2 3" key="1">
    <citation type="submission" date="2021-04" db="EMBL/GenBank/DDBJ databases">
        <authorList>
            <person name="De Guttry C."/>
            <person name="Zahm M."/>
            <person name="Klopp C."/>
            <person name="Cabau C."/>
            <person name="Louis A."/>
            <person name="Berthelot C."/>
            <person name="Parey E."/>
            <person name="Roest Crollius H."/>
            <person name="Montfort J."/>
            <person name="Robinson-Rechavi M."/>
            <person name="Bucao C."/>
            <person name="Bouchez O."/>
            <person name="Gislard M."/>
            <person name="Lluch J."/>
            <person name="Milhes M."/>
            <person name="Lampietro C."/>
            <person name="Lopez Roques C."/>
            <person name="Donnadieu C."/>
            <person name="Braasch I."/>
            <person name="Desvignes T."/>
            <person name="Postlethwait J."/>
            <person name="Bobe J."/>
            <person name="Wedekind C."/>
            <person name="Guiguen Y."/>
        </authorList>
    </citation>
    <scope>NUCLEOTIDE SEQUENCE [LARGE SCALE GENOMIC DNA]</scope>
    <source>
        <strain evidence="2">Cs_M1</strain>
        <tissue evidence="2">Blood</tissue>
    </source>
</reference>
<comment type="caution">
    <text evidence="2">The sequence shown here is derived from an EMBL/GenBank/DDBJ whole genome shotgun (WGS) entry which is preliminary data.</text>
</comment>
<evidence type="ECO:0000313" key="3">
    <source>
        <dbReference type="Proteomes" id="UP001356427"/>
    </source>
</evidence>
<dbReference type="EMBL" id="JAGTTL010000001">
    <property type="protein sequence ID" value="KAK6328438.1"/>
    <property type="molecule type" value="Genomic_DNA"/>
</dbReference>
<organism evidence="2 3">
    <name type="scientific">Coregonus suidteri</name>
    <dbReference type="NCBI Taxonomy" id="861788"/>
    <lineage>
        <taxon>Eukaryota</taxon>
        <taxon>Metazoa</taxon>
        <taxon>Chordata</taxon>
        <taxon>Craniata</taxon>
        <taxon>Vertebrata</taxon>
        <taxon>Euteleostomi</taxon>
        <taxon>Actinopterygii</taxon>
        <taxon>Neopterygii</taxon>
        <taxon>Teleostei</taxon>
        <taxon>Protacanthopterygii</taxon>
        <taxon>Salmoniformes</taxon>
        <taxon>Salmonidae</taxon>
        <taxon>Coregoninae</taxon>
        <taxon>Coregonus</taxon>
    </lineage>
</organism>